<evidence type="ECO:0000256" key="8">
    <source>
        <dbReference type="SAM" id="Phobius"/>
    </source>
</evidence>
<evidence type="ECO:0000256" key="2">
    <source>
        <dbReference type="ARBA" id="ARBA00005179"/>
    </source>
</evidence>
<feature type="transmembrane region" description="Helical" evidence="8">
    <location>
        <begin position="365"/>
        <end position="385"/>
    </location>
</feature>
<comment type="pathway">
    <text evidence="2">Secondary metabolite biosynthesis.</text>
</comment>
<comment type="subcellular location">
    <subcellularLocation>
        <location evidence="1">Membrane</location>
        <topology evidence="1">Multi-pass membrane protein</topology>
    </subcellularLocation>
</comment>
<keyword evidence="7 8" id="KW-0472">Membrane</keyword>
<feature type="domain" description="Wax synthase" evidence="9">
    <location>
        <begin position="188"/>
        <end position="273"/>
    </location>
</feature>
<reference evidence="10 11" key="2">
    <citation type="submission" date="2017-02" db="EMBL/GenBank/DDBJ databases">
        <title>A genome survey and senescence transcriptome analysis in Lentinula edodes.</title>
        <authorList>
            <person name="Sakamoto Y."/>
            <person name="Nakade K."/>
            <person name="Sato S."/>
            <person name="Yoshida Y."/>
            <person name="Miyazaki K."/>
            <person name="Natsume S."/>
            <person name="Konno N."/>
        </authorList>
    </citation>
    <scope>NUCLEOTIDE SEQUENCE [LARGE SCALE GENOMIC DNA]</scope>
    <source>
        <strain evidence="10 11">NBRC 111202</strain>
    </source>
</reference>
<dbReference type="STRING" id="5353.A0A1Q3EA23"/>
<feature type="transmembrane region" description="Helical" evidence="8">
    <location>
        <begin position="104"/>
        <end position="124"/>
    </location>
</feature>
<dbReference type="PANTHER" id="PTHR31595">
    <property type="entry name" value="LONG-CHAIN-ALCOHOL O-FATTY-ACYLTRANSFERASE 3-RELATED"/>
    <property type="match status" value="1"/>
</dbReference>
<feature type="domain" description="Wax synthase" evidence="9">
    <location>
        <begin position="531"/>
        <end position="617"/>
    </location>
</feature>
<feature type="transmembrane region" description="Helical" evidence="8">
    <location>
        <begin position="235"/>
        <end position="255"/>
    </location>
</feature>
<keyword evidence="11" id="KW-1185">Reference proteome</keyword>
<dbReference type="GO" id="GO:0006629">
    <property type="term" value="P:lipid metabolic process"/>
    <property type="evidence" value="ECO:0007669"/>
    <property type="project" value="InterPro"/>
</dbReference>
<keyword evidence="4" id="KW-0808">Transferase</keyword>
<dbReference type="Pfam" id="PF13813">
    <property type="entry name" value="MBOAT_2"/>
    <property type="match status" value="2"/>
</dbReference>
<feature type="transmembrane region" description="Helical" evidence="8">
    <location>
        <begin position="444"/>
        <end position="465"/>
    </location>
</feature>
<evidence type="ECO:0000256" key="1">
    <source>
        <dbReference type="ARBA" id="ARBA00004141"/>
    </source>
</evidence>
<dbReference type="AlphaFoldDB" id="A0A1Q3EA23"/>
<comment type="similarity">
    <text evidence="3">Belongs to the wax synthase family.</text>
</comment>
<protein>
    <submittedName>
        <fullName evidence="10">Protein</fullName>
    </submittedName>
</protein>
<feature type="transmembrane region" description="Helical" evidence="8">
    <location>
        <begin position="485"/>
        <end position="503"/>
    </location>
</feature>
<dbReference type="PANTHER" id="PTHR31595:SF57">
    <property type="entry name" value="OS04G0481900 PROTEIN"/>
    <property type="match status" value="1"/>
</dbReference>
<dbReference type="Proteomes" id="UP000188533">
    <property type="component" value="Unassembled WGS sequence"/>
</dbReference>
<evidence type="ECO:0000313" key="11">
    <source>
        <dbReference type="Proteomes" id="UP000188533"/>
    </source>
</evidence>
<organism evidence="10 11">
    <name type="scientific">Lentinula edodes</name>
    <name type="common">Shiitake mushroom</name>
    <name type="synonym">Lentinus edodes</name>
    <dbReference type="NCBI Taxonomy" id="5353"/>
    <lineage>
        <taxon>Eukaryota</taxon>
        <taxon>Fungi</taxon>
        <taxon>Dikarya</taxon>
        <taxon>Basidiomycota</taxon>
        <taxon>Agaricomycotina</taxon>
        <taxon>Agaricomycetes</taxon>
        <taxon>Agaricomycetidae</taxon>
        <taxon>Agaricales</taxon>
        <taxon>Marasmiineae</taxon>
        <taxon>Omphalotaceae</taxon>
        <taxon>Lentinula</taxon>
    </lineage>
</organism>
<dbReference type="InterPro" id="IPR044851">
    <property type="entry name" value="Wax_synthase"/>
</dbReference>
<evidence type="ECO:0000256" key="4">
    <source>
        <dbReference type="ARBA" id="ARBA00022679"/>
    </source>
</evidence>
<proteinExistence type="inferred from homology"/>
<evidence type="ECO:0000259" key="9">
    <source>
        <dbReference type="Pfam" id="PF13813"/>
    </source>
</evidence>
<dbReference type="EMBL" id="BDGU01000176">
    <property type="protein sequence ID" value="GAW04085.1"/>
    <property type="molecule type" value="Genomic_DNA"/>
</dbReference>
<dbReference type="InterPro" id="IPR032805">
    <property type="entry name" value="Wax_synthase_dom"/>
</dbReference>
<name>A0A1Q3EA23_LENED</name>
<feature type="transmembrane region" description="Helical" evidence="8">
    <location>
        <begin position="267"/>
        <end position="292"/>
    </location>
</feature>
<keyword evidence="6 8" id="KW-1133">Transmembrane helix</keyword>
<evidence type="ECO:0000256" key="3">
    <source>
        <dbReference type="ARBA" id="ARBA00007282"/>
    </source>
</evidence>
<reference evidence="10 11" key="1">
    <citation type="submission" date="2016-08" db="EMBL/GenBank/DDBJ databases">
        <authorList>
            <consortium name="Lentinula edodes genome sequencing consortium"/>
            <person name="Sakamoto Y."/>
            <person name="Nakade K."/>
            <person name="Sato S."/>
            <person name="Yoshida Y."/>
            <person name="Miyazaki K."/>
            <person name="Natsume S."/>
            <person name="Konno N."/>
        </authorList>
    </citation>
    <scope>NUCLEOTIDE SEQUENCE [LARGE SCALE GENOMIC DNA]</scope>
    <source>
        <strain evidence="10 11">NBRC 111202</strain>
    </source>
</reference>
<feature type="transmembrane region" description="Helical" evidence="8">
    <location>
        <begin position="145"/>
        <end position="166"/>
    </location>
</feature>
<dbReference type="GO" id="GO:0016020">
    <property type="term" value="C:membrane"/>
    <property type="evidence" value="ECO:0007669"/>
    <property type="project" value="UniProtKB-SubCell"/>
</dbReference>
<evidence type="ECO:0000313" key="10">
    <source>
        <dbReference type="EMBL" id="GAW04085.1"/>
    </source>
</evidence>
<keyword evidence="5 8" id="KW-0812">Transmembrane</keyword>
<evidence type="ECO:0000256" key="7">
    <source>
        <dbReference type="ARBA" id="ARBA00023136"/>
    </source>
</evidence>
<comment type="caution">
    <text evidence="10">The sequence shown here is derived from an EMBL/GenBank/DDBJ whole genome shotgun (WGS) entry which is preliminary data.</text>
</comment>
<sequence length="671" mass="77203">MHISAQHISACMRDSIQMPYLGNSWVDYSNGSTLGGELTKTFYLLFLVNPALDWSHRSDAGKRIDGRPWWKRVYWCLCAAYTMRGVGWNYQVPGVPSPSKMNRYMFLGCTTLRVVTAYLLLDIAQYSMQATPFFNDPQPRTSMRSYSYALQAFYMLVCFSVPYGALRFYYYTGAFLAVLTGYSSQEDWPDLFGNWFDAYSVRNMWGKTWHQMLRRHSTSLGKAPAKLLGARPRSALSLIIQLFTAFLVSGVMHSFGDYTVGLQHLGMTLPFFVLQPFAILFEELFIFGLYGFDDFRMNAELDRILFHLHFIVLPSFLLSLILASYRTVLPRRTHYVLFSTYLGYLLYSISTHTSQYRTGYFWIDYSMGSGLGFCVFNALHMLVFVDPLNEYRYRSDDPRVGPFRLEWPKRVYWVWRAVASLRGIGWNYQAPGLSTPRYRTKLKFCLYALQNLFFNFLLADLVQIILQEAPFLRNFNSPHEANDSIRSLPYLQRVVCVATWFLGGYAGIRFYYFTVALVCVGLAGVSDPQNWPEVFGSWKEAYSVRNFWGKTWHQFIRRFCVSPGRKLAEMVGVPPKSLAAASIQLYVAFFVSALMHSLGDYMVGRDYVGISFRFFCLQPFAITFEELVKIAALRLGLKDNLSKPSTLPVRGFISANASATVKRVVCYIWIS</sequence>
<accession>A0A1Q3EA23</accession>
<gene>
    <name evidence="10" type="ORF">LENED_005851</name>
</gene>
<evidence type="ECO:0000256" key="6">
    <source>
        <dbReference type="ARBA" id="ARBA00022989"/>
    </source>
</evidence>
<evidence type="ECO:0000256" key="5">
    <source>
        <dbReference type="ARBA" id="ARBA00022692"/>
    </source>
</evidence>
<dbReference type="GO" id="GO:0008374">
    <property type="term" value="F:O-acyltransferase activity"/>
    <property type="evidence" value="ECO:0007669"/>
    <property type="project" value="InterPro"/>
</dbReference>
<feature type="transmembrane region" description="Helical" evidence="8">
    <location>
        <begin position="304"/>
        <end position="323"/>
    </location>
</feature>